<dbReference type="SUPFAM" id="SSF52833">
    <property type="entry name" value="Thioredoxin-like"/>
    <property type="match status" value="1"/>
</dbReference>
<dbReference type="PROSITE" id="PS51353">
    <property type="entry name" value="ARSC"/>
    <property type="match status" value="1"/>
</dbReference>
<dbReference type="Proteomes" id="UP001253545">
    <property type="component" value="Unassembled WGS sequence"/>
</dbReference>
<dbReference type="EMBL" id="JAVRHX010000001">
    <property type="protein sequence ID" value="MDT0594148.1"/>
    <property type="molecule type" value="Genomic_DNA"/>
</dbReference>
<comment type="caution">
    <text evidence="3">The sequence shown here is derived from an EMBL/GenBank/DDBJ whole genome shotgun (WGS) entry which is preliminary data.</text>
</comment>
<dbReference type="RefSeq" id="WP_311367630.1">
    <property type="nucleotide sequence ID" value="NZ_JAVRHX010000001.1"/>
</dbReference>
<proteinExistence type="inferred from homology"/>
<evidence type="ECO:0000313" key="4">
    <source>
        <dbReference type="Proteomes" id="UP001253545"/>
    </source>
</evidence>
<accession>A0ABU2ZNE5</accession>
<dbReference type="PANTHER" id="PTHR30041">
    <property type="entry name" value="ARSENATE REDUCTASE"/>
    <property type="match status" value="1"/>
</dbReference>
<name>A0ABU2ZNE5_9ALTE</name>
<dbReference type="InterPro" id="IPR036249">
    <property type="entry name" value="Thioredoxin-like_sf"/>
</dbReference>
<reference evidence="3 4" key="1">
    <citation type="submission" date="2023-09" db="EMBL/GenBank/DDBJ databases">
        <authorList>
            <person name="Rey-Velasco X."/>
        </authorList>
    </citation>
    <scope>NUCLEOTIDE SEQUENCE [LARGE SCALE GENOMIC DNA]</scope>
    <source>
        <strain evidence="3 4">P117</strain>
    </source>
</reference>
<gene>
    <name evidence="3" type="ORF">RM552_04755</name>
</gene>
<dbReference type="InterPro" id="IPR006660">
    <property type="entry name" value="Arsenate_reductase-like"/>
</dbReference>
<dbReference type="NCBIfam" id="TIGR01617">
    <property type="entry name" value="arsC_related"/>
    <property type="match status" value="1"/>
</dbReference>
<keyword evidence="4" id="KW-1185">Reference proteome</keyword>
<protein>
    <submittedName>
        <fullName evidence="3">ArsC family reductase</fullName>
    </submittedName>
</protein>
<comment type="similarity">
    <text evidence="1 2">Belongs to the ArsC family.</text>
</comment>
<dbReference type="PANTHER" id="PTHR30041:SF8">
    <property type="entry name" value="PROTEIN YFFB"/>
    <property type="match status" value="1"/>
</dbReference>
<organism evidence="3 4">
    <name type="scientific">Glaciecola petra</name>
    <dbReference type="NCBI Taxonomy" id="3075602"/>
    <lineage>
        <taxon>Bacteria</taxon>
        <taxon>Pseudomonadati</taxon>
        <taxon>Pseudomonadota</taxon>
        <taxon>Gammaproteobacteria</taxon>
        <taxon>Alteromonadales</taxon>
        <taxon>Alteromonadaceae</taxon>
        <taxon>Glaciecola</taxon>
    </lineage>
</organism>
<dbReference type="Gene3D" id="3.40.30.10">
    <property type="entry name" value="Glutaredoxin"/>
    <property type="match status" value="1"/>
</dbReference>
<sequence>MTKMFGIPNCDTIKKAKSWLQKNNISFDFHDYKKLGVDETVLHDAIDNFGLELVLNKRGTTYRKLSDETKASINSDNVVGLLTEHPSMIKRPILLHNKKLIIGFNDSIYQEFFGLE</sequence>
<evidence type="ECO:0000256" key="1">
    <source>
        <dbReference type="ARBA" id="ARBA00007198"/>
    </source>
</evidence>
<evidence type="ECO:0000256" key="2">
    <source>
        <dbReference type="PROSITE-ProRule" id="PRU01282"/>
    </source>
</evidence>
<dbReference type="Pfam" id="PF03960">
    <property type="entry name" value="ArsC"/>
    <property type="match status" value="1"/>
</dbReference>
<dbReference type="NCBIfam" id="NF008107">
    <property type="entry name" value="PRK10853.1"/>
    <property type="match status" value="1"/>
</dbReference>
<evidence type="ECO:0000313" key="3">
    <source>
        <dbReference type="EMBL" id="MDT0594148.1"/>
    </source>
</evidence>
<dbReference type="InterPro" id="IPR006504">
    <property type="entry name" value="Tscrpt_reg_Spx/MgsR"/>
</dbReference>
<dbReference type="CDD" id="cd03035">
    <property type="entry name" value="ArsC_Yffb"/>
    <property type="match status" value="1"/>
</dbReference>